<proteinExistence type="predicted"/>
<dbReference type="HOGENOM" id="CLU_1378672_0_0_1"/>
<keyword evidence="2" id="KW-1185">Reference proteome</keyword>
<evidence type="ECO:0000313" key="1">
    <source>
        <dbReference type="EMBL" id="ETS59690.1"/>
    </source>
</evidence>
<accession>W3VDT9</accession>
<dbReference type="Proteomes" id="UP000019462">
    <property type="component" value="Unassembled WGS sequence"/>
</dbReference>
<dbReference type="AlphaFoldDB" id="W3VDT9"/>
<protein>
    <submittedName>
        <fullName evidence="1">Uncharacterized protein</fullName>
    </submittedName>
</protein>
<dbReference type="OrthoDB" id="10309037at2759"/>
<organism evidence="1 2">
    <name type="scientific">Moesziomyces aphidis</name>
    <name type="common">Pseudozyma aphidis</name>
    <dbReference type="NCBI Taxonomy" id="84754"/>
    <lineage>
        <taxon>Eukaryota</taxon>
        <taxon>Fungi</taxon>
        <taxon>Dikarya</taxon>
        <taxon>Basidiomycota</taxon>
        <taxon>Ustilaginomycotina</taxon>
        <taxon>Ustilaginomycetes</taxon>
        <taxon>Ustilaginales</taxon>
        <taxon>Ustilaginaceae</taxon>
        <taxon>Moesziomyces</taxon>
    </lineage>
</organism>
<dbReference type="EMBL" id="AWNI01000042">
    <property type="protein sequence ID" value="ETS59690.1"/>
    <property type="molecule type" value="Genomic_DNA"/>
</dbReference>
<gene>
    <name evidence="1" type="ORF">PaG_06623</name>
</gene>
<name>W3VDT9_MOEAP</name>
<evidence type="ECO:0000313" key="2">
    <source>
        <dbReference type="Proteomes" id="UP000019462"/>
    </source>
</evidence>
<sequence length="198" mass="21605">MTVAASQAMNMFTPMAGNLQVDSLSLFRPLVTAKKLGPNCVSCREVCWLRRMSRRLRLDLSVITRADEEGSGSRGPAMPCLARPSLVGRGWLLGNASPVAVKALRIWLFASDTVGGHVSEPTPDVPEIHAWHWWSRWPVLPGLVSRSTVFSVNVEPDRLATIKVRLTMAGSFLNRAQRASRRDSLGADSDGKVPASSN</sequence>
<reference evidence="1 2" key="1">
    <citation type="journal article" date="2014" name="Genome Announc.">
        <title>Genome sequence of the basidiomycetous fungus Pseudozyma aphidis DSM70725, an efficient producer of biosurfactant mannosylerythritol lipids.</title>
        <authorList>
            <person name="Lorenz S."/>
            <person name="Guenther M."/>
            <person name="Grumaz C."/>
            <person name="Rupp S."/>
            <person name="Zibek S."/>
            <person name="Sohn K."/>
        </authorList>
    </citation>
    <scope>NUCLEOTIDE SEQUENCE [LARGE SCALE GENOMIC DNA]</scope>
    <source>
        <strain evidence="2">ATCC 32657 / CBS 517.83 / DSM 70725 / JCM 10318 / NBRC 10182 / NRRL Y-7954 / St-0401</strain>
    </source>
</reference>
<comment type="caution">
    <text evidence="1">The sequence shown here is derived from an EMBL/GenBank/DDBJ whole genome shotgun (WGS) entry which is preliminary data.</text>
</comment>